<comment type="cofactor">
    <cofactor evidence="7">
        <name>Mg(2+)</name>
        <dbReference type="ChEBI" id="CHEBI:18420"/>
    </cofactor>
    <cofactor evidence="7">
        <name>Mn(2+)</name>
        <dbReference type="ChEBI" id="CHEBI:29035"/>
    </cofactor>
    <text evidence="7">Mg(2+). Can also accept Mn(2+).</text>
</comment>
<dbReference type="GO" id="GO:0008776">
    <property type="term" value="F:acetate kinase activity"/>
    <property type="evidence" value="ECO:0007669"/>
    <property type="project" value="UniProtKB-UniRule"/>
</dbReference>
<dbReference type="InterPro" id="IPR043129">
    <property type="entry name" value="ATPase_NBD"/>
</dbReference>
<accession>A0A369AUJ3</accession>
<dbReference type="CDD" id="cd24010">
    <property type="entry name" value="ASKHA_NBD_AcK_PK"/>
    <property type="match status" value="1"/>
</dbReference>
<dbReference type="PANTHER" id="PTHR21060:SF15">
    <property type="entry name" value="ACETATE KINASE-RELATED"/>
    <property type="match status" value="1"/>
</dbReference>
<keyword evidence="3 7" id="KW-0808">Transferase</keyword>
<keyword evidence="10" id="KW-1185">Reference proteome</keyword>
<dbReference type="GO" id="GO:0006085">
    <property type="term" value="P:acetyl-CoA biosynthetic process"/>
    <property type="evidence" value="ECO:0007669"/>
    <property type="project" value="UniProtKB-UniRule"/>
</dbReference>
<dbReference type="PANTHER" id="PTHR21060">
    <property type="entry name" value="ACETATE KINASE"/>
    <property type="match status" value="1"/>
</dbReference>
<dbReference type="PIRSF" id="PIRSF000722">
    <property type="entry name" value="Acetate_prop_kin"/>
    <property type="match status" value="1"/>
</dbReference>
<keyword evidence="7" id="KW-0479">Metal-binding</keyword>
<feature type="site" description="Transition state stabilizer" evidence="7">
    <location>
        <position position="241"/>
    </location>
</feature>
<feature type="binding site" evidence="7">
    <location>
        <begin position="208"/>
        <end position="212"/>
    </location>
    <ligand>
        <name>ATP</name>
        <dbReference type="ChEBI" id="CHEBI:30616"/>
    </ligand>
</feature>
<keyword evidence="6 7" id="KW-0067">ATP-binding</keyword>
<feature type="binding site" evidence="7">
    <location>
        <begin position="331"/>
        <end position="335"/>
    </location>
    <ligand>
        <name>ATP</name>
        <dbReference type="ChEBI" id="CHEBI:30616"/>
    </ligand>
</feature>
<keyword evidence="7" id="KW-0460">Magnesium</keyword>
<evidence type="ECO:0000256" key="5">
    <source>
        <dbReference type="ARBA" id="ARBA00022777"/>
    </source>
</evidence>
<dbReference type="EC" id="2.7.2.1" evidence="7"/>
<dbReference type="NCBIfam" id="TIGR00016">
    <property type="entry name" value="ackA"/>
    <property type="match status" value="1"/>
</dbReference>
<dbReference type="RefSeq" id="WP_114298747.1">
    <property type="nucleotide sequence ID" value="NZ_QPJT01000019.1"/>
</dbReference>
<dbReference type="GO" id="GO:0005524">
    <property type="term" value="F:ATP binding"/>
    <property type="evidence" value="ECO:0007669"/>
    <property type="project" value="UniProtKB-KW"/>
</dbReference>
<dbReference type="InterPro" id="IPR023865">
    <property type="entry name" value="Aliphatic_acid_kinase_CS"/>
</dbReference>
<evidence type="ECO:0000313" key="10">
    <source>
        <dbReference type="Proteomes" id="UP000253034"/>
    </source>
</evidence>
<proteinExistence type="inferred from homology"/>
<dbReference type="PROSITE" id="PS01075">
    <property type="entry name" value="ACETATE_KINASE_1"/>
    <property type="match status" value="1"/>
</dbReference>
<dbReference type="OrthoDB" id="9802453at2"/>
<feature type="binding site" evidence="7">
    <location>
        <position position="14"/>
    </location>
    <ligand>
        <name>ATP</name>
        <dbReference type="ChEBI" id="CHEBI:30616"/>
    </ligand>
</feature>
<comment type="catalytic activity">
    <reaction evidence="7">
        <text>acetate + ATP = acetyl phosphate + ADP</text>
        <dbReference type="Rhea" id="RHEA:11352"/>
        <dbReference type="ChEBI" id="CHEBI:22191"/>
        <dbReference type="ChEBI" id="CHEBI:30089"/>
        <dbReference type="ChEBI" id="CHEBI:30616"/>
        <dbReference type="ChEBI" id="CHEBI:456216"/>
        <dbReference type="EC" id="2.7.2.1"/>
    </reaction>
</comment>
<sequence length="396" mass="43725">MKILVINTGSSSLKYQFIDMANEAVLAKGLCDRIGIENSYLKHTKEDNDAVVLEKSLPDHKTAIKEVINALTDSELGVISSMDEISAIGHRIVHGGEKFHDSVIIDDEVMNAIRDCIDIAPLHNPPNIVGIEACRQIMPNIRMIAVFDTAFHQTMPQYAYLYALPYEIYEKYGIRKYGFHGTSHKYVAQRAAVMLGKPFESLKLITCHLGNGASICAIDKGRSVDTTMGFTPLQGLAMGTRSGSIDPQILTFLMDKENMCVKEINDYLNKKSGVLGISGVSSDFRDLHTAAENGNKRAQMAIQVFCYRVKKYIGEYMAVLNGADAVIFTAGVGENNSIVRRTVLEGLENMGIEIDWDKNTQKAQEMDISTPGARVRTLVVPTNEELAIARETAKLI</sequence>
<organism evidence="9 10">
    <name type="scientific">Anaerobacterium chartisolvens</name>
    <dbReference type="NCBI Taxonomy" id="1297424"/>
    <lineage>
        <taxon>Bacteria</taxon>
        <taxon>Bacillati</taxon>
        <taxon>Bacillota</taxon>
        <taxon>Clostridia</taxon>
        <taxon>Eubacteriales</taxon>
        <taxon>Oscillospiraceae</taxon>
        <taxon>Anaerobacterium</taxon>
    </lineage>
</organism>
<evidence type="ECO:0000256" key="6">
    <source>
        <dbReference type="ARBA" id="ARBA00022840"/>
    </source>
</evidence>
<evidence type="ECO:0000256" key="3">
    <source>
        <dbReference type="ARBA" id="ARBA00022679"/>
    </source>
</evidence>
<evidence type="ECO:0000313" key="9">
    <source>
        <dbReference type="EMBL" id="RCX12999.1"/>
    </source>
</evidence>
<feature type="binding site" evidence="7">
    <location>
        <position position="384"/>
    </location>
    <ligand>
        <name>Mg(2+)</name>
        <dbReference type="ChEBI" id="CHEBI:18420"/>
    </ligand>
</feature>
<dbReference type="PROSITE" id="PS01076">
    <property type="entry name" value="ACETATE_KINASE_2"/>
    <property type="match status" value="1"/>
</dbReference>
<dbReference type="Gene3D" id="3.30.420.40">
    <property type="match status" value="2"/>
</dbReference>
<keyword evidence="5 7" id="KW-0418">Kinase</keyword>
<feature type="active site" description="Proton donor/acceptor" evidence="7">
    <location>
        <position position="148"/>
    </location>
</feature>
<dbReference type="GO" id="GO:0000287">
    <property type="term" value="F:magnesium ion binding"/>
    <property type="evidence" value="ECO:0007669"/>
    <property type="project" value="UniProtKB-UniRule"/>
</dbReference>
<dbReference type="Proteomes" id="UP000253034">
    <property type="component" value="Unassembled WGS sequence"/>
</dbReference>
<dbReference type="SUPFAM" id="SSF53067">
    <property type="entry name" value="Actin-like ATPase domain"/>
    <property type="match status" value="2"/>
</dbReference>
<comment type="similarity">
    <text evidence="1 7 8">Belongs to the acetokinase family.</text>
</comment>
<dbReference type="HAMAP" id="MF_00020">
    <property type="entry name" value="Acetate_kinase"/>
    <property type="match status" value="1"/>
</dbReference>
<feature type="site" description="Transition state stabilizer" evidence="7">
    <location>
        <position position="180"/>
    </location>
</feature>
<feature type="binding site" evidence="7">
    <location>
        <position position="91"/>
    </location>
    <ligand>
        <name>substrate</name>
    </ligand>
</feature>
<comment type="subunit">
    <text evidence="7">Homodimer.</text>
</comment>
<dbReference type="PRINTS" id="PR00471">
    <property type="entry name" value="ACETATEKNASE"/>
</dbReference>
<dbReference type="InterPro" id="IPR000890">
    <property type="entry name" value="Aliphatic_acid_kin_short-chain"/>
</dbReference>
<name>A0A369AUJ3_9FIRM</name>
<protein>
    <recommendedName>
        <fullName evidence="7">Acetate kinase</fullName>
        <ecNumber evidence="7">2.7.2.1</ecNumber>
    </recommendedName>
    <alternativeName>
        <fullName evidence="7">Acetokinase</fullName>
    </alternativeName>
</protein>
<dbReference type="AlphaFoldDB" id="A0A369AUJ3"/>
<dbReference type="GO" id="GO:0006083">
    <property type="term" value="P:acetate metabolic process"/>
    <property type="evidence" value="ECO:0007669"/>
    <property type="project" value="TreeGrafter"/>
</dbReference>
<evidence type="ECO:0000256" key="1">
    <source>
        <dbReference type="ARBA" id="ARBA00008748"/>
    </source>
</evidence>
<comment type="subcellular location">
    <subcellularLocation>
        <location evidence="7">Cytoplasm</location>
    </subcellularLocation>
</comment>
<dbReference type="InterPro" id="IPR004372">
    <property type="entry name" value="Ac/propionate_kinase"/>
</dbReference>
<evidence type="ECO:0000256" key="8">
    <source>
        <dbReference type="RuleBase" id="RU003835"/>
    </source>
</evidence>
<dbReference type="UniPathway" id="UPA00340">
    <property type="reaction ID" value="UER00458"/>
</dbReference>
<dbReference type="EMBL" id="QPJT01000019">
    <property type="protein sequence ID" value="RCX12999.1"/>
    <property type="molecule type" value="Genomic_DNA"/>
</dbReference>
<feature type="binding site" evidence="7">
    <location>
        <begin position="283"/>
        <end position="285"/>
    </location>
    <ligand>
        <name>ATP</name>
        <dbReference type="ChEBI" id="CHEBI:30616"/>
    </ligand>
</feature>
<keyword evidence="2 7" id="KW-0963">Cytoplasm</keyword>
<gene>
    <name evidence="7" type="primary">ackA</name>
    <name evidence="9" type="ORF">DFR58_11956</name>
</gene>
<dbReference type="GO" id="GO:0005737">
    <property type="term" value="C:cytoplasm"/>
    <property type="evidence" value="ECO:0007669"/>
    <property type="project" value="UniProtKB-SubCell"/>
</dbReference>
<dbReference type="Pfam" id="PF00871">
    <property type="entry name" value="Acetate_kinase"/>
    <property type="match status" value="1"/>
</dbReference>
<keyword evidence="4 7" id="KW-0547">Nucleotide-binding</keyword>
<comment type="caution">
    <text evidence="9">The sequence shown here is derived from an EMBL/GenBank/DDBJ whole genome shotgun (WGS) entry which is preliminary data.</text>
</comment>
<evidence type="ECO:0000256" key="7">
    <source>
        <dbReference type="HAMAP-Rule" id="MF_00020"/>
    </source>
</evidence>
<reference evidence="9 10" key="1">
    <citation type="submission" date="2018-07" db="EMBL/GenBank/DDBJ databases">
        <title>Genomic Encyclopedia of Type Strains, Phase IV (KMG-IV): sequencing the most valuable type-strain genomes for metagenomic binning, comparative biology and taxonomic classification.</title>
        <authorList>
            <person name="Goeker M."/>
        </authorList>
    </citation>
    <scope>NUCLEOTIDE SEQUENCE [LARGE SCALE GENOMIC DNA]</scope>
    <source>
        <strain evidence="9 10">DSM 27016</strain>
    </source>
</reference>
<comment type="function">
    <text evidence="7">Catalyzes the formation of acetyl phosphate from acetate and ATP. Can also catalyze the reverse reaction.</text>
</comment>
<evidence type="ECO:0000256" key="2">
    <source>
        <dbReference type="ARBA" id="ARBA00022490"/>
    </source>
</evidence>
<feature type="binding site" evidence="7">
    <location>
        <position position="7"/>
    </location>
    <ligand>
        <name>Mg(2+)</name>
        <dbReference type="ChEBI" id="CHEBI:18420"/>
    </ligand>
</feature>
<evidence type="ECO:0000256" key="4">
    <source>
        <dbReference type="ARBA" id="ARBA00022741"/>
    </source>
</evidence>
<comment type="pathway">
    <text evidence="7">Metabolic intermediate biosynthesis; acetyl-CoA biosynthesis; acetyl-CoA from acetate: step 1/2.</text>
</comment>